<dbReference type="InterPro" id="IPR027417">
    <property type="entry name" value="P-loop_NTPase"/>
</dbReference>
<dbReference type="PANTHER" id="PTHR47691">
    <property type="entry name" value="REGULATOR-RELATED"/>
    <property type="match status" value="1"/>
</dbReference>
<reference evidence="2" key="1">
    <citation type="submission" date="2020-04" db="EMBL/GenBank/DDBJ databases">
        <authorList>
            <person name="Alioto T."/>
            <person name="Alioto T."/>
            <person name="Gomez Garrido J."/>
        </authorList>
    </citation>
    <scope>NUCLEOTIDE SEQUENCE</scope>
    <source>
        <strain evidence="2">A484AB</strain>
    </source>
</reference>
<dbReference type="PRINTS" id="PR00364">
    <property type="entry name" value="DISEASERSIST"/>
</dbReference>
<dbReference type="Pfam" id="PF13401">
    <property type="entry name" value="AAA_22"/>
    <property type="match status" value="1"/>
</dbReference>
<gene>
    <name evidence="2" type="ORF">PACLA_8A037240</name>
</gene>
<accession>A0A7D9IH65</accession>
<protein>
    <submittedName>
        <fullName evidence="2">Nephrocystin-3, partial</fullName>
    </submittedName>
</protein>
<dbReference type="EMBL" id="CACRXK020006782">
    <property type="protein sequence ID" value="CAB4010424.1"/>
    <property type="molecule type" value="Genomic_DNA"/>
</dbReference>
<keyword evidence="3" id="KW-1185">Reference proteome</keyword>
<dbReference type="InterPro" id="IPR049945">
    <property type="entry name" value="AAA_22"/>
</dbReference>
<feature type="domain" description="ORC1/DEAH AAA+ ATPase" evidence="1">
    <location>
        <begin position="305"/>
        <end position="430"/>
    </location>
</feature>
<evidence type="ECO:0000313" key="2">
    <source>
        <dbReference type="EMBL" id="CAB4010424.1"/>
    </source>
</evidence>
<dbReference type="SUPFAM" id="SSF52540">
    <property type="entry name" value="P-loop containing nucleoside triphosphate hydrolases"/>
    <property type="match status" value="1"/>
</dbReference>
<dbReference type="PANTHER" id="PTHR47691:SF3">
    <property type="entry name" value="HTH-TYPE TRANSCRIPTIONAL REGULATOR RV0890C-RELATED"/>
    <property type="match status" value="1"/>
</dbReference>
<dbReference type="OrthoDB" id="5987843at2759"/>
<evidence type="ECO:0000259" key="1">
    <source>
        <dbReference type="Pfam" id="PF13401"/>
    </source>
</evidence>
<dbReference type="AlphaFoldDB" id="A0A7D9IH65"/>
<name>A0A7D9IH65_PARCT</name>
<dbReference type="GO" id="GO:0016887">
    <property type="term" value="F:ATP hydrolysis activity"/>
    <property type="evidence" value="ECO:0007669"/>
    <property type="project" value="InterPro"/>
</dbReference>
<evidence type="ECO:0000313" key="3">
    <source>
        <dbReference type="Proteomes" id="UP001152795"/>
    </source>
</evidence>
<proteinExistence type="predicted"/>
<comment type="caution">
    <text evidence="2">The sequence shown here is derived from an EMBL/GenBank/DDBJ whole genome shotgun (WGS) entry which is preliminary data.</text>
</comment>
<sequence length="520" mass="58310">MAGKLFSKEELNYFKCSSIVLDEVPKMLRQTFATMWDSKIATLPGYRVWDDSTTVRNLLLTREGGKSDISTSKSINDWDCTALFKATIYSNTFGLVTYKSTKTLYHQYLKGRKPSPFHSSVISPTGNPDETVTLAIDQLRLLRNTLCHIPKPTISKVDINYYIQLAKDAFTATGVSVVGIDDIGCLKEEDFPTAIVNELIDGMKTELQETNKFLQQEVMEKISGFENAQEEVMEKISGFENAQATFLHDINGKLEGVKMDIIDQASKNANFQTIPDSCVPPLIPDFVGRNEECEAVGKSMMSQSTRLFSIWGSPGFGKTSMAIATGNQLKNQGESVYYFSFRGVSTMKEFTSKLLGLFIRSTELNHNVNITPADELLRAFRSINIRVFVILDNIDDLLTSSDKKEAVLNFTTDVLHRCPNVCFLTITREFLEFIYSRLQGFDSLRLKPLDAQSSETLILKFLPLSTAVDIQSQISKMCGHVPLAIRLLCTLIKDCPREFLDEINHGSEGLLDVIDDPFCV</sequence>
<dbReference type="Gene3D" id="3.40.50.300">
    <property type="entry name" value="P-loop containing nucleotide triphosphate hydrolases"/>
    <property type="match status" value="1"/>
</dbReference>
<dbReference type="Proteomes" id="UP001152795">
    <property type="component" value="Unassembled WGS sequence"/>
</dbReference>
<organism evidence="2 3">
    <name type="scientific">Paramuricea clavata</name>
    <name type="common">Red gorgonian</name>
    <name type="synonym">Violescent sea-whip</name>
    <dbReference type="NCBI Taxonomy" id="317549"/>
    <lineage>
        <taxon>Eukaryota</taxon>
        <taxon>Metazoa</taxon>
        <taxon>Cnidaria</taxon>
        <taxon>Anthozoa</taxon>
        <taxon>Octocorallia</taxon>
        <taxon>Malacalcyonacea</taxon>
        <taxon>Plexauridae</taxon>
        <taxon>Paramuricea</taxon>
    </lineage>
</organism>